<dbReference type="EMBL" id="JACIDM010000001">
    <property type="protein sequence ID" value="MBB4081785.1"/>
    <property type="molecule type" value="Genomic_DNA"/>
</dbReference>
<dbReference type="Pfam" id="PF04389">
    <property type="entry name" value="Peptidase_M28"/>
    <property type="match status" value="1"/>
</dbReference>
<keyword evidence="4" id="KW-1185">Reference proteome</keyword>
<accession>A0A7W6NP39</accession>
<dbReference type="GO" id="GO:0008235">
    <property type="term" value="F:metalloexopeptidase activity"/>
    <property type="evidence" value="ECO:0007669"/>
    <property type="project" value="InterPro"/>
</dbReference>
<feature type="domain" description="Peptidase M28" evidence="2">
    <location>
        <begin position="74"/>
        <end position="296"/>
    </location>
</feature>
<dbReference type="RefSeq" id="WP_183202822.1">
    <property type="nucleotide sequence ID" value="NZ_BAAAER010000005.1"/>
</dbReference>
<gene>
    <name evidence="3" type="ORF">GGR12_000624</name>
</gene>
<proteinExistence type="predicted"/>
<dbReference type="AlphaFoldDB" id="A0A7W6NP39"/>
<feature type="chain" id="PRO_5031456405" description="Peptidase M28 domain-containing protein" evidence="1">
    <location>
        <begin position="22"/>
        <end position="306"/>
    </location>
</feature>
<evidence type="ECO:0000256" key="1">
    <source>
        <dbReference type="SAM" id="SignalP"/>
    </source>
</evidence>
<dbReference type="PANTHER" id="PTHR12147:SF26">
    <property type="entry name" value="PEPTIDASE M28 DOMAIN-CONTAINING PROTEIN"/>
    <property type="match status" value="1"/>
</dbReference>
<dbReference type="InterPro" id="IPR007484">
    <property type="entry name" value="Peptidase_M28"/>
</dbReference>
<dbReference type="Proteomes" id="UP000529946">
    <property type="component" value="Unassembled WGS sequence"/>
</dbReference>
<sequence length="306" mass="32424">MLFRSLAAAAAVLAVSSPVAAQDVDLRAQVAAFIQPTNAARTDVVVSQLRAAGFDPVVETFVGGETDAPMEGRNVVITIGDGPREILLTAHYDAVVLRDGSMSQGVVDNAASVVGVIEAAKILRTRNLNHRVRIILFDQEELGLIGARKWVEAHGLTNVAVVVNSDVAAYGDTMMYGLNNGAQSTGVVRAVREVCAERAMNCVGFPVYPPSDDRVFSGAGLGRQSAPGPVVPTISLGFQDHVGAHQMWLAFNGGQNTGLAEGFVPQVFQLIHSHGDTMEHVDPATLKLSGETYAAVVERLDRQLSQ</sequence>
<keyword evidence="1" id="KW-0732">Signal</keyword>
<evidence type="ECO:0000313" key="4">
    <source>
        <dbReference type="Proteomes" id="UP000529946"/>
    </source>
</evidence>
<dbReference type="SUPFAM" id="SSF53187">
    <property type="entry name" value="Zn-dependent exopeptidases"/>
    <property type="match status" value="1"/>
</dbReference>
<dbReference type="Gene3D" id="3.40.630.10">
    <property type="entry name" value="Zn peptidases"/>
    <property type="match status" value="1"/>
</dbReference>
<dbReference type="PANTHER" id="PTHR12147">
    <property type="entry name" value="METALLOPEPTIDASE M28 FAMILY MEMBER"/>
    <property type="match status" value="1"/>
</dbReference>
<organism evidence="3 4">
    <name type="scientific">Brevundimonas lenta</name>
    <dbReference type="NCBI Taxonomy" id="424796"/>
    <lineage>
        <taxon>Bacteria</taxon>
        <taxon>Pseudomonadati</taxon>
        <taxon>Pseudomonadota</taxon>
        <taxon>Alphaproteobacteria</taxon>
        <taxon>Caulobacterales</taxon>
        <taxon>Caulobacteraceae</taxon>
        <taxon>Brevundimonas</taxon>
    </lineage>
</organism>
<name>A0A7W6NP39_9CAUL</name>
<evidence type="ECO:0000313" key="3">
    <source>
        <dbReference type="EMBL" id="MBB4081785.1"/>
    </source>
</evidence>
<reference evidence="3 4" key="1">
    <citation type="submission" date="2020-08" db="EMBL/GenBank/DDBJ databases">
        <title>Genomic Encyclopedia of Type Strains, Phase IV (KMG-IV): sequencing the most valuable type-strain genomes for metagenomic binning, comparative biology and taxonomic classification.</title>
        <authorList>
            <person name="Goeker M."/>
        </authorList>
    </citation>
    <scope>NUCLEOTIDE SEQUENCE [LARGE SCALE GENOMIC DNA]</scope>
    <source>
        <strain evidence="3 4">DSM 23960</strain>
    </source>
</reference>
<evidence type="ECO:0000259" key="2">
    <source>
        <dbReference type="Pfam" id="PF04389"/>
    </source>
</evidence>
<comment type="caution">
    <text evidence="3">The sequence shown here is derived from an EMBL/GenBank/DDBJ whole genome shotgun (WGS) entry which is preliminary data.</text>
</comment>
<protein>
    <recommendedName>
        <fullName evidence="2">Peptidase M28 domain-containing protein</fullName>
    </recommendedName>
</protein>
<dbReference type="InterPro" id="IPR045175">
    <property type="entry name" value="M28_fam"/>
</dbReference>
<feature type="signal peptide" evidence="1">
    <location>
        <begin position="1"/>
        <end position="21"/>
    </location>
</feature>
<dbReference type="GO" id="GO:0006508">
    <property type="term" value="P:proteolysis"/>
    <property type="evidence" value="ECO:0007669"/>
    <property type="project" value="InterPro"/>
</dbReference>